<evidence type="ECO:0000256" key="3">
    <source>
        <dbReference type="PROSITE-ProRule" id="PRU00192"/>
    </source>
</evidence>
<sequence>MNHGLTNSDRKEKFGAIFILSLGGTNNQMKENYRNEKTLDPDAMISSKNYVKRKNFHGPVYDVDHLATFTISAKNGLLKAEDGMRKLRSMEKLHGVATMHCQVLIDPNYLVVYDKNSAQEVEIFPLDLVTEPTSVLSDDRHEALNNIVLFTVLEDNRKSKGNASTAPTEMHIFQSTRVHSSEIVDEIIRAKSSGSGSGPPTHRSEMTEAKYAPTTAEILNNNVYKQRAGHSAQVRPSKASSQVDFDVQVLNHCFDDIERFVTKLQNSIDSYKELEKRRKERKSNRKYMGDGMLTMRSQMPSTQNFVDIFQKIKLSLNLLAKLKAHIHDPNAPELVHFLFTPLALIVNTTREQPYQGIGKTVWTPLLTKEAKELLLNCLTSKEQDLWMSLGDGWVTTRQEATLQPTLLANLNNDVYNPVFYDGWSPKIGAEHQPVDRVEKLAMETAASVQANSHKYNPPLPIQKSRYYANTQPISLDEPRREPARDSVPESPRSAPLKNFDQMKRWASELVKHGAKVYEVVHDRQANNEKELSVRSGELVEVLDDKRNWWKLRNFYGHVGHAPVTILKPHETMSQYNNQDKVGYF</sequence>
<dbReference type="Proteomes" id="UP000276133">
    <property type="component" value="Unassembled WGS sequence"/>
</dbReference>
<comment type="caution">
    <text evidence="6">The sequence shown here is derived from an EMBL/GenBank/DDBJ whole genome shotgun (WGS) entry which is preliminary data.</text>
</comment>
<protein>
    <submittedName>
        <fullName evidence="6">Epidermal growth factor receptor kinase substrate 8-like isoform X1</fullName>
    </submittedName>
</protein>
<evidence type="ECO:0000256" key="1">
    <source>
        <dbReference type="ARBA" id="ARBA00006197"/>
    </source>
</evidence>
<dbReference type="Gene3D" id="2.30.29.30">
    <property type="entry name" value="Pleckstrin-homology domain (PH domain)/Phosphotyrosine-binding domain (PTB)"/>
    <property type="match status" value="1"/>
</dbReference>
<dbReference type="PROSITE" id="PS50002">
    <property type="entry name" value="SH3"/>
    <property type="match status" value="1"/>
</dbReference>
<dbReference type="GO" id="GO:0035023">
    <property type="term" value="P:regulation of Rho protein signal transduction"/>
    <property type="evidence" value="ECO:0007669"/>
    <property type="project" value="TreeGrafter"/>
</dbReference>
<keyword evidence="6" id="KW-0675">Receptor</keyword>
<keyword evidence="6" id="KW-0808">Transferase</keyword>
<evidence type="ECO:0000313" key="7">
    <source>
        <dbReference type="Proteomes" id="UP000276133"/>
    </source>
</evidence>
<dbReference type="InterPro" id="IPR039801">
    <property type="entry name" value="EPS8-like"/>
</dbReference>
<dbReference type="GO" id="GO:0016301">
    <property type="term" value="F:kinase activity"/>
    <property type="evidence" value="ECO:0007669"/>
    <property type="project" value="UniProtKB-KW"/>
</dbReference>
<dbReference type="InterPro" id="IPR055093">
    <property type="entry name" value="EPS8_2nd"/>
</dbReference>
<evidence type="ECO:0000259" key="5">
    <source>
        <dbReference type="PROSITE" id="PS50002"/>
    </source>
</evidence>
<evidence type="ECO:0000256" key="4">
    <source>
        <dbReference type="SAM" id="MobiDB-lite"/>
    </source>
</evidence>
<dbReference type="InterPro" id="IPR001452">
    <property type="entry name" value="SH3_domain"/>
</dbReference>
<evidence type="ECO:0000256" key="2">
    <source>
        <dbReference type="ARBA" id="ARBA00022443"/>
    </source>
</evidence>
<dbReference type="Pfam" id="PF08416">
    <property type="entry name" value="PTB"/>
    <property type="match status" value="1"/>
</dbReference>
<keyword evidence="2 3" id="KW-0728">SH3 domain</keyword>
<dbReference type="OrthoDB" id="4680325at2759"/>
<dbReference type="SUPFAM" id="SSF50729">
    <property type="entry name" value="PH domain-like"/>
    <property type="match status" value="1"/>
</dbReference>
<dbReference type="Gene3D" id="2.30.30.40">
    <property type="entry name" value="SH3 Domains"/>
    <property type="match status" value="1"/>
</dbReference>
<dbReference type="PANTHER" id="PTHR12287:SF23">
    <property type="entry name" value="AROUSER, ISOFORM A-RELATED"/>
    <property type="match status" value="1"/>
</dbReference>
<organism evidence="6 7">
    <name type="scientific">Brachionus plicatilis</name>
    <name type="common">Marine rotifer</name>
    <name type="synonym">Brachionus muelleri</name>
    <dbReference type="NCBI Taxonomy" id="10195"/>
    <lineage>
        <taxon>Eukaryota</taxon>
        <taxon>Metazoa</taxon>
        <taxon>Spiralia</taxon>
        <taxon>Gnathifera</taxon>
        <taxon>Rotifera</taxon>
        <taxon>Eurotatoria</taxon>
        <taxon>Monogononta</taxon>
        <taxon>Pseudotrocha</taxon>
        <taxon>Ploima</taxon>
        <taxon>Brachionidae</taxon>
        <taxon>Brachionus</taxon>
    </lineage>
</organism>
<keyword evidence="6" id="KW-0418">Kinase</keyword>
<dbReference type="GO" id="GO:0003779">
    <property type="term" value="F:actin binding"/>
    <property type="evidence" value="ECO:0007669"/>
    <property type="project" value="TreeGrafter"/>
</dbReference>
<proteinExistence type="inferred from homology"/>
<feature type="region of interest" description="Disordered" evidence="4">
    <location>
        <begin position="473"/>
        <end position="495"/>
    </location>
</feature>
<dbReference type="InterPro" id="IPR013625">
    <property type="entry name" value="PTB"/>
</dbReference>
<dbReference type="PANTHER" id="PTHR12287">
    <property type="entry name" value="EPIDERMAL GROWTH FACTOR RECEPTOR KINASE SUBSTRATE EPS8-RELATED PROTEIN"/>
    <property type="match status" value="1"/>
</dbReference>
<dbReference type="EMBL" id="REGN01000607">
    <property type="protein sequence ID" value="RNA40676.1"/>
    <property type="molecule type" value="Genomic_DNA"/>
</dbReference>
<dbReference type="Pfam" id="PF07653">
    <property type="entry name" value="SH3_2"/>
    <property type="match status" value="1"/>
</dbReference>
<dbReference type="GO" id="GO:0007266">
    <property type="term" value="P:Rho protein signal transduction"/>
    <property type="evidence" value="ECO:0007669"/>
    <property type="project" value="TreeGrafter"/>
</dbReference>
<dbReference type="Pfam" id="PF22975">
    <property type="entry name" value="EPS8_2nd"/>
    <property type="match status" value="1"/>
</dbReference>
<dbReference type="STRING" id="10195.A0A3M7SY72"/>
<gene>
    <name evidence="6" type="ORF">BpHYR1_002322</name>
</gene>
<dbReference type="GO" id="GO:0005886">
    <property type="term" value="C:plasma membrane"/>
    <property type="evidence" value="ECO:0007669"/>
    <property type="project" value="TreeGrafter"/>
</dbReference>
<reference evidence="6 7" key="1">
    <citation type="journal article" date="2018" name="Sci. Rep.">
        <title>Genomic signatures of local adaptation to the degree of environmental predictability in rotifers.</title>
        <authorList>
            <person name="Franch-Gras L."/>
            <person name="Hahn C."/>
            <person name="Garcia-Roger E.M."/>
            <person name="Carmona M.J."/>
            <person name="Serra M."/>
            <person name="Gomez A."/>
        </authorList>
    </citation>
    <scope>NUCLEOTIDE SEQUENCE [LARGE SCALE GENOMIC DNA]</scope>
    <source>
        <strain evidence="6">HYR1</strain>
    </source>
</reference>
<dbReference type="InterPro" id="IPR036028">
    <property type="entry name" value="SH3-like_dom_sf"/>
</dbReference>
<dbReference type="SUPFAM" id="SSF50044">
    <property type="entry name" value="SH3-domain"/>
    <property type="match status" value="1"/>
</dbReference>
<evidence type="ECO:0000313" key="6">
    <source>
        <dbReference type="EMBL" id="RNA40676.1"/>
    </source>
</evidence>
<name>A0A3M7SY72_BRAPC</name>
<dbReference type="InterPro" id="IPR011993">
    <property type="entry name" value="PH-like_dom_sf"/>
</dbReference>
<feature type="domain" description="SH3" evidence="5">
    <location>
        <begin position="512"/>
        <end position="571"/>
    </location>
</feature>
<dbReference type="SMART" id="SM00326">
    <property type="entry name" value="SH3"/>
    <property type="match status" value="1"/>
</dbReference>
<keyword evidence="7" id="KW-1185">Reference proteome</keyword>
<feature type="compositionally biased region" description="Basic and acidic residues" evidence="4">
    <location>
        <begin position="476"/>
        <end position="487"/>
    </location>
</feature>
<comment type="similarity">
    <text evidence="1">Belongs to the EPS8 family.</text>
</comment>
<accession>A0A3M7SY72</accession>
<dbReference type="AlphaFoldDB" id="A0A3M7SY72"/>